<dbReference type="GO" id="GO:0006222">
    <property type="term" value="P:UMP biosynthetic process"/>
    <property type="evidence" value="ECO:0007669"/>
    <property type="project" value="TreeGrafter"/>
</dbReference>
<dbReference type="Pfam" id="PF00156">
    <property type="entry name" value="Pribosyltran"/>
    <property type="match status" value="1"/>
</dbReference>
<accession>A0A498H4P5</accession>
<evidence type="ECO:0000256" key="3">
    <source>
        <dbReference type="ARBA" id="ARBA00023163"/>
    </source>
</evidence>
<dbReference type="GO" id="GO:0010468">
    <property type="term" value="P:regulation of gene expression"/>
    <property type="evidence" value="ECO:0007669"/>
    <property type="project" value="UniProtKB-UniRule"/>
</dbReference>
<dbReference type="HAMAP" id="MF_01214">
    <property type="entry name" value="GfcR"/>
    <property type="match status" value="1"/>
</dbReference>
<protein>
    <recommendedName>
        <fullName evidence="4">Transcriptional regulator GfcR</fullName>
    </recommendedName>
</protein>
<dbReference type="Gene3D" id="3.40.50.2020">
    <property type="match status" value="1"/>
</dbReference>
<keyword evidence="7" id="KW-1185">Reference proteome</keyword>
<reference evidence="6 7" key="1">
    <citation type="journal article" date="2015" name="Int. J. Syst. Evol. Microbiol.">
        <title>Methanoculleus taiwanensis sp. nov., a methanogen isolated from deep marine sediment at the deformation front area near Taiwan.</title>
        <authorList>
            <person name="Weng C.Y."/>
            <person name="Chen S.C."/>
            <person name="Lai M.C."/>
            <person name="Wu S.Y."/>
            <person name="Lin S."/>
            <person name="Yang T.F."/>
            <person name="Chen P.C."/>
        </authorList>
    </citation>
    <scope>NUCLEOTIDE SEQUENCE [LARGE SCALE GENOMIC DNA]</scope>
    <source>
        <strain evidence="6 7">CYW4</strain>
    </source>
</reference>
<evidence type="ECO:0000259" key="5">
    <source>
        <dbReference type="Pfam" id="PF00156"/>
    </source>
</evidence>
<comment type="similarity">
    <text evidence="4">Belongs to the purine/pyrimidine phosphoribosyltransferase family. GfcR subfamily.</text>
</comment>
<dbReference type="Proteomes" id="UP000290932">
    <property type="component" value="Unassembled WGS sequence"/>
</dbReference>
<gene>
    <name evidence="4" type="primary">gfcR</name>
    <name evidence="6" type="ORF">ABH15_01995</name>
</gene>
<dbReference type="GO" id="GO:0004588">
    <property type="term" value="F:orotate phosphoribosyltransferase activity"/>
    <property type="evidence" value="ECO:0007669"/>
    <property type="project" value="TreeGrafter"/>
</dbReference>
<dbReference type="OrthoDB" id="68893at2157"/>
<keyword evidence="3 4" id="KW-0804">Transcription</keyword>
<dbReference type="SUPFAM" id="SSF53271">
    <property type="entry name" value="PRTase-like"/>
    <property type="match status" value="1"/>
</dbReference>
<keyword evidence="2 4" id="KW-0238">DNA-binding</keyword>
<dbReference type="EMBL" id="LHQS01000001">
    <property type="protein sequence ID" value="RXE56940.1"/>
    <property type="molecule type" value="Genomic_DNA"/>
</dbReference>
<evidence type="ECO:0000313" key="7">
    <source>
        <dbReference type="Proteomes" id="UP000290932"/>
    </source>
</evidence>
<proteinExistence type="inferred from homology"/>
<comment type="caution">
    <text evidence="6">The sequence shown here is derived from an EMBL/GenBank/DDBJ whole genome shotgun (WGS) entry which is preliminary data.</text>
</comment>
<dbReference type="InterPro" id="IPR022854">
    <property type="entry name" value="GfcR-like"/>
</dbReference>
<dbReference type="CDD" id="cd06223">
    <property type="entry name" value="PRTases_typeI"/>
    <property type="match status" value="1"/>
</dbReference>
<name>A0A498H4P5_9EURY</name>
<dbReference type="RefSeq" id="WP_128692689.1">
    <property type="nucleotide sequence ID" value="NZ_LHQS01000001.1"/>
</dbReference>
<comment type="domain">
    <text evidence="4">Contains an N-terminal DNA-binding winged helix-turn-helix domain and a C-terminal regulatory domain (or effector binding domain) resembling phosphoribosyltransferase (PRT) domain.</text>
</comment>
<evidence type="ECO:0000256" key="4">
    <source>
        <dbReference type="HAMAP-Rule" id="MF_01214"/>
    </source>
</evidence>
<feature type="domain" description="Phosphoribosyltransferase" evidence="5">
    <location>
        <begin position="93"/>
        <end position="186"/>
    </location>
</feature>
<dbReference type="GO" id="GO:0019856">
    <property type="term" value="P:pyrimidine nucleobase biosynthetic process"/>
    <property type="evidence" value="ECO:0007669"/>
    <property type="project" value="TreeGrafter"/>
</dbReference>
<evidence type="ECO:0000256" key="2">
    <source>
        <dbReference type="ARBA" id="ARBA00023125"/>
    </source>
</evidence>
<dbReference type="GO" id="GO:0003677">
    <property type="term" value="F:DNA binding"/>
    <property type="evidence" value="ECO:0007669"/>
    <property type="project" value="UniProtKB-UniRule"/>
</dbReference>
<evidence type="ECO:0000313" key="6">
    <source>
        <dbReference type="EMBL" id="RXE56940.1"/>
    </source>
</evidence>
<evidence type="ECO:0000256" key="1">
    <source>
        <dbReference type="ARBA" id="ARBA00023015"/>
    </source>
</evidence>
<dbReference type="InterPro" id="IPR000836">
    <property type="entry name" value="PRTase_dom"/>
</dbReference>
<organism evidence="6 7">
    <name type="scientific">Methanoculleus taiwanensis</name>
    <dbReference type="NCBI Taxonomy" id="1550565"/>
    <lineage>
        <taxon>Archaea</taxon>
        <taxon>Methanobacteriati</taxon>
        <taxon>Methanobacteriota</taxon>
        <taxon>Stenosarchaea group</taxon>
        <taxon>Methanomicrobia</taxon>
        <taxon>Methanomicrobiales</taxon>
        <taxon>Methanomicrobiaceae</taxon>
        <taxon>Methanoculleus</taxon>
    </lineage>
</organism>
<dbReference type="PANTHER" id="PTHR19278:SF41">
    <property type="entry name" value="PYRE-LIKE PROTEIN"/>
    <property type="match status" value="1"/>
</dbReference>
<keyword evidence="1 4" id="KW-0805">Transcription regulation</keyword>
<sequence>MSSLDEMIKKAKTLQAEAHSPNQIADELSLSMETVTWLLTQPKDADVPKDVHIDWTAVSGQAALLNDMAMVMLKRFMYLADTGRGQSHTVPDLPDVVVGVEISGVPLATLIAAEEGLNIAIYHPAKHSRGENPAGSLSGTFAGVSGQRCIIIDDVITTGRTLAEAVQYLRRHGATPLAIWVLFDKRGIREIEGVPVHSLFRIARLD</sequence>
<dbReference type="NCBIfam" id="NF002620">
    <property type="entry name" value="PRK02277.1"/>
    <property type="match status" value="1"/>
</dbReference>
<dbReference type="InterPro" id="IPR029057">
    <property type="entry name" value="PRTase-like"/>
</dbReference>
<dbReference type="PANTHER" id="PTHR19278">
    <property type="entry name" value="OROTATE PHOSPHORIBOSYLTRANSFERASE"/>
    <property type="match status" value="1"/>
</dbReference>
<dbReference type="AlphaFoldDB" id="A0A498H4P5"/>